<dbReference type="InterPro" id="IPR002312">
    <property type="entry name" value="Asp/Asn-tRNA-synth_IIb"/>
</dbReference>
<keyword evidence="3 10" id="KW-0436">Ligase</keyword>
<dbReference type="Pfam" id="PF00152">
    <property type="entry name" value="tRNA-synt_2"/>
    <property type="match status" value="1"/>
</dbReference>
<gene>
    <name evidence="10" type="ORF">BEU04_00855</name>
</gene>
<proteinExistence type="inferred from homology"/>
<dbReference type="GO" id="GO:0006421">
    <property type="term" value="P:asparaginyl-tRNA aminoacylation"/>
    <property type="evidence" value="ECO:0007669"/>
    <property type="project" value="UniProtKB-UniRule"/>
</dbReference>
<evidence type="ECO:0000259" key="9">
    <source>
        <dbReference type="PROSITE" id="PS50862"/>
    </source>
</evidence>
<dbReference type="GO" id="GO:0005524">
    <property type="term" value="F:ATP binding"/>
    <property type="evidence" value="ECO:0007669"/>
    <property type="project" value="UniProtKB-KW"/>
</dbReference>
<dbReference type="Gene3D" id="2.40.50.140">
    <property type="entry name" value="Nucleic acid-binding proteins"/>
    <property type="match status" value="1"/>
</dbReference>
<dbReference type="PANTHER" id="PTHR22594">
    <property type="entry name" value="ASPARTYL/LYSYL-TRNA SYNTHETASE"/>
    <property type="match status" value="1"/>
</dbReference>
<dbReference type="PROSITE" id="PS50862">
    <property type="entry name" value="AA_TRNA_LIGASE_II"/>
    <property type="match status" value="1"/>
</dbReference>
<evidence type="ECO:0000256" key="3">
    <source>
        <dbReference type="ARBA" id="ARBA00022598"/>
    </source>
</evidence>
<dbReference type="EMBL" id="MIYU01000001">
    <property type="protein sequence ID" value="OIR20381.1"/>
    <property type="molecule type" value="Genomic_DNA"/>
</dbReference>
<comment type="similarity">
    <text evidence="1">Belongs to the class-II aminoacyl-tRNA synthetase family.</text>
</comment>
<keyword evidence="4" id="KW-0547">Nucleotide-binding</keyword>
<evidence type="ECO:0000256" key="7">
    <source>
        <dbReference type="ARBA" id="ARBA00023146"/>
    </source>
</evidence>
<dbReference type="EC" id="6.1.1.22" evidence="2 8"/>
<dbReference type="PRINTS" id="PR01042">
    <property type="entry name" value="TRNASYNTHASP"/>
</dbReference>
<dbReference type="NCBIfam" id="TIGR00457">
    <property type="entry name" value="asnS"/>
    <property type="match status" value="1"/>
</dbReference>
<dbReference type="AlphaFoldDB" id="A0A1J5TV42"/>
<evidence type="ECO:0000256" key="5">
    <source>
        <dbReference type="ARBA" id="ARBA00022840"/>
    </source>
</evidence>
<evidence type="ECO:0000256" key="1">
    <source>
        <dbReference type="ARBA" id="ARBA00008226"/>
    </source>
</evidence>
<evidence type="ECO:0000256" key="4">
    <source>
        <dbReference type="ARBA" id="ARBA00022741"/>
    </source>
</evidence>
<feature type="domain" description="Aminoacyl-transfer RNA synthetases class-II family profile" evidence="9">
    <location>
        <begin position="141"/>
        <end position="437"/>
    </location>
</feature>
<keyword evidence="5" id="KW-0067">ATP-binding</keyword>
<dbReference type="SUPFAM" id="SSF55681">
    <property type="entry name" value="Class II aaRS and biotin synthetases"/>
    <property type="match status" value="1"/>
</dbReference>
<sequence length="447" mass="50709">MTYPEFPDSENFTTIGDILNGAVDGKSISVRGWIYRTRSSGKLSFVVLRDSTGIIQSIVSSDSVSESSFTASKKALVESSVLVTGIPIKDERAPGGWELKASNFEVLHYADTFPITKDQSDEHLLNNRHLWLRSRDMVSCLKIRSTIFQAFRNYWISLGYSEVQSPSFTTSACEGGSTLFNVSYDDQNEKSGQKFYAHLSQSWQLYAEATMFGLEKIFTVAPSFRAEKSRTRRHLTEFWHAEVEAAWTHNHQMMELEEGMITTILNEVLSNNLSELEHLGRDVSLLQNVKGPFEKMKYSDVIDELNSLGFDLSWGDDFGYKEEKALTSSRTQPLFITHFPKEKGFYHRPDPADPKSLVCHDLLAPEGYGEIIGGGERIWSPEELDTRIREEGMEPSSYGWYMDLRKYGSVPHSGFGLGLDRLTSWICGAEHIKNVIPFPRTMRRTNP</sequence>
<dbReference type="SUPFAM" id="SSF50249">
    <property type="entry name" value="Nucleic acid-binding proteins"/>
    <property type="match status" value="1"/>
</dbReference>
<dbReference type="NCBIfam" id="NF003037">
    <property type="entry name" value="PRK03932.1"/>
    <property type="match status" value="1"/>
</dbReference>
<evidence type="ECO:0000256" key="8">
    <source>
        <dbReference type="NCBIfam" id="TIGR00457"/>
    </source>
</evidence>
<comment type="caution">
    <text evidence="10">The sequence shown here is derived from an EMBL/GenBank/DDBJ whole genome shotgun (WGS) entry which is preliminary data.</text>
</comment>
<dbReference type="Proteomes" id="UP000183815">
    <property type="component" value="Unassembled WGS sequence"/>
</dbReference>
<dbReference type="InterPro" id="IPR004365">
    <property type="entry name" value="NA-bd_OB_tRNA"/>
</dbReference>
<accession>A0A1J5TV42</accession>
<evidence type="ECO:0000313" key="11">
    <source>
        <dbReference type="Proteomes" id="UP000183815"/>
    </source>
</evidence>
<evidence type="ECO:0000256" key="6">
    <source>
        <dbReference type="ARBA" id="ARBA00022917"/>
    </source>
</evidence>
<organism evidence="10 11">
    <name type="scientific">Marine Group III euryarchaeote CG-Bathy1</name>
    <dbReference type="NCBI Taxonomy" id="1889001"/>
    <lineage>
        <taxon>Archaea</taxon>
        <taxon>Methanobacteriati</taxon>
        <taxon>Thermoplasmatota</taxon>
        <taxon>Thermoplasmata</taxon>
        <taxon>Candidatus Thermoprofundales</taxon>
    </lineage>
</organism>
<dbReference type="InterPro" id="IPR045864">
    <property type="entry name" value="aa-tRNA-synth_II/BPL/LPL"/>
</dbReference>
<reference evidence="10 11" key="1">
    <citation type="submission" date="2016-08" db="EMBL/GenBank/DDBJ databases">
        <title>New Insights into Marine Group III Euryarchaeota, from dark to light.</title>
        <authorList>
            <person name="Haro-Moreno J.M."/>
            <person name="Rodriguez-Valera F."/>
            <person name="Lopez-Garcia P."/>
            <person name="Moreira D."/>
            <person name="Martin-Cuadrado A.B."/>
        </authorList>
    </citation>
    <scope>NUCLEOTIDE SEQUENCE [LARGE SCALE GENOMIC DNA]</scope>
    <source>
        <strain evidence="10">CG-Bathy1</strain>
    </source>
</reference>
<dbReference type="Gene3D" id="3.30.930.10">
    <property type="entry name" value="Bira Bifunctional Protein, Domain 2"/>
    <property type="match status" value="1"/>
</dbReference>
<dbReference type="GO" id="GO:0004816">
    <property type="term" value="F:asparagine-tRNA ligase activity"/>
    <property type="evidence" value="ECO:0007669"/>
    <property type="project" value="UniProtKB-UniRule"/>
</dbReference>
<dbReference type="PANTHER" id="PTHR22594:SF34">
    <property type="entry name" value="ASPARAGINE--TRNA LIGASE, MITOCHONDRIAL-RELATED"/>
    <property type="match status" value="1"/>
</dbReference>
<protein>
    <recommendedName>
        <fullName evidence="2 8">Asparagine--tRNA ligase</fullName>
        <ecNumber evidence="2 8">6.1.1.22</ecNumber>
    </recommendedName>
</protein>
<dbReference type="InterPro" id="IPR004364">
    <property type="entry name" value="Aa-tRNA-synt_II"/>
</dbReference>
<name>A0A1J5TV42_9ARCH</name>
<evidence type="ECO:0000313" key="10">
    <source>
        <dbReference type="EMBL" id="OIR20381.1"/>
    </source>
</evidence>
<keyword evidence="6" id="KW-0648">Protein biosynthesis</keyword>
<dbReference type="GO" id="GO:0003676">
    <property type="term" value="F:nucleic acid binding"/>
    <property type="evidence" value="ECO:0007669"/>
    <property type="project" value="InterPro"/>
</dbReference>
<keyword evidence="7" id="KW-0030">Aminoacyl-tRNA synthetase</keyword>
<dbReference type="InterPro" id="IPR006195">
    <property type="entry name" value="aa-tRNA-synth_II"/>
</dbReference>
<dbReference type="InterPro" id="IPR004522">
    <property type="entry name" value="Asn-tRNA-ligase"/>
</dbReference>
<evidence type="ECO:0000256" key="2">
    <source>
        <dbReference type="ARBA" id="ARBA00012816"/>
    </source>
</evidence>
<dbReference type="Pfam" id="PF01336">
    <property type="entry name" value="tRNA_anti-codon"/>
    <property type="match status" value="1"/>
</dbReference>
<dbReference type="InterPro" id="IPR012340">
    <property type="entry name" value="NA-bd_OB-fold"/>
</dbReference>